<accession>A0ABX9UC02</accession>
<keyword evidence="5" id="KW-1185">Reference proteome</keyword>
<dbReference type="EMBL" id="REFG01000008">
    <property type="protein sequence ID" value="RMA71419.1"/>
    <property type="molecule type" value="Genomic_DNA"/>
</dbReference>
<evidence type="ECO:0000313" key="5">
    <source>
        <dbReference type="Proteomes" id="UP000279669"/>
    </source>
</evidence>
<evidence type="ECO:0000259" key="3">
    <source>
        <dbReference type="PROSITE" id="PS51186"/>
    </source>
</evidence>
<evidence type="ECO:0000256" key="1">
    <source>
        <dbReference type="ARBA" id="ARBA00022679"/>
    </source>
</evidence>
<name>A0ABX9UC02_9BACT</name>
<protein>
    <submittedName>
        <fullName evidence="4">Ribosomal protein S18 acetylase RimI-like enzyme</fullName>
    </submittedName>
</protein>
<dbReference type="InterPro" id="IPR050680">
    <property type="entry name" value="YpeA/RimI_acetyltransf"/>
</dbReference>
<dbReference type="InterPro" id="IPR016181">
    <property type="entry name" value="Acyl_CoA_acyltransferase"/>
</dbReference>
<feature type="domain" description="N-acetyltransferase" evidence="3">
    <location>
        <begin position="3"/>
        <end position="158"/>
    </location>
</feature>
<comment type="caution">
    <text evidence="4">The sequence shown here is derived from an EMBL/GenBank/DDBJ whole genome shotgun (WGS) entry which is preliminary data.</text>
</comment>
<dbReference type="PANTHER" id="PTHR43420">
    <property type="entry name" value="ACETYLTRANSFERASE"/>
    <property type="match status" value="1"/>
</dbReference>
<dbReference type="Proteomes" id="UP000279669">
    <property type="component" value="Unassembled WGS sequence"/>
</dbReference>
<dbReference type="CDD" id="cd04301">
    <property type="entry name" value="NAT_SF"/>
    <property type="match status" value="1"/>
</dbReference>
<dbReference type="Pfam" id="PF00583">
    <property type="entry name" value="Acetyltransf_1"/>
    <property type="match status" value="1"/>
</dbReference>
<evidence type="ECO:0000313" key="4">
    <source>
        <dbReference type="EMBL" id="RMA71419.1"/>
    </source>
</evidence>
<keyword evidence="1" id="KW-0808">Transferase</keyword>
<reference evidence="4 5" key="1">
    <citation type="submission" date="2018-10" db="EMBL/GenBank/DDBJ databases">
        <title>Genomic Encyclopedia of Type Strains, Phase IV (KMG-IV): sequencing the most valuable type-strain genomes for metagenomic binning, comparative biology and taxonomic classification.</title>
        <authorList>
            <person name="Goeker M."/>
        </authorList>
    </citation>
    <scope>NUCLEOTIDE SEQUENCE [LARGE SCALE GENOMIC DNA]</scope>
    <source>
        <strain evidence="4 5">DSM 13574</strain>
    </source>
</reference>
<dbReference type="RefSeq" id="WP_103067054.1">
    <property type="nucleotide sequence ID" value="NZ_REFG01000008.1"/>
</dbReference>
<gene>
    <name evidence="4" type="ORF">C8D75_1515</name>
</gene>
<dbReference type="InterPro" id="IPR000182">
    <property type="entry name" value="GNAT_dom"/>
</dbReference>
<sequence length="282" mass="33085">MMITYNSLKNVPTSVVIDLVNDVFKDYVFPINWNLESFEKDVKENSISLEDSFIAFSDGMPVGFSIISIRKDVGRIDSIGVKEEFRGKGLASEIIFRTIETLKWKEIERIILEVAQSDERSIRFYNKHGFRAKRELASFFKEKDEPTNTHFKYEQTTSDVIYEMATDAKFRFKRKPNWQREPITIKLSENRYNYEIIYDNNKKCGYVVWGFNKDNCYIVDASPIEEGYAFDAIIEDITSKLFEIKARIVLISVPEDDPLHQALIDNNYSTFIKQIEMERIIH</sequence>
<evidence type="ECO:0000256" key="2">
    <source>
        <dbReference type="ARBA" id="ARBA00023315"/>
    </source>
</evidence>
<proteinExistence type="predicted"/>
<keyword evidence="2" id="KW-0012">Acyltransferase</keyword>
<dbReference type="PROSITE" id="PS51186">
    <property type="entry name" value="GNAT"/>
    <property type="match status" value="1"/>
</dbReference>
<dbReference type="PANTHER" id="PTHR43420:SF47">
    <property type="entry name" value="N-ACETYLTRANSFERASE DOMAIN-CONTAINING PROTEIN"/>
    <property type="match status" value="1"/>
</dbReference>
<organism evidence="4 5">
    <name type="scientific">Petrotoga olearia</name>
    <dbReference type="NCBI Taxonomy" id="156203"/>
    <lineage>
        <taxon>Bacteria</taxon>
        <taxon>Thermotogati</taxon>
        <taxon>Thermotogota</taxon>
        <taxon>Thermotogae</taxon>
        <taxon>Petrotogales</taxon>
        <taxon>Petrotogaceae</taxon>
        <taxon>Petrotoga</taxon>
    </lineage>
</organism>
<dbReference type="Gene3D" id="3.40.630.30">
    <property type="match status" value="1"/>
</dbReference>
<dbReference type="SUPFAM" id="SSF55729">
    <property type="entry name" value="Acyl-CoA N-acyltransferases (Nat)"/>
    <property type="match status" value="1"/>
</dbReference>